<accession>A0A2S7K8M9</accession>
<dbReference type="GO" id="GO:0005886">
    <property type="term" value="C:plasma membrane"/>
    <property type="evidence" value="ECO:0007669"/>
    <property type="project" value="UniProtKB-SubCell"/>
</dbReference>
<feature type="transmembrane region" description="Helical" evidence="8">
    <location>
        <begin position="86"/>
        <end position="104"/>
    </location>
</feature>
<comment type="subcellular location">
    <subcellularLocation>
        <location evidence="1">Cell membrane</location>
        <topology evidence="1">Multi-pass membrane protein</topology>
    </subcellularLocation>
</comment>
<dbReference type="GO" id="GO:0022857">
    <property type="term" value="F:transmembrane transporter activity"/>
    <property type="evidence" value="ECO:0007669"/>
    <property type="project" value="InterPro"/>
</dbReference>
<feature type="transmembrane region" description="Helical" evidence="8">
    <location>
        <begin position="233"/>
        <end position="262"/>
    </location>
</feature>
<gene>
    <name evidence="9" type="ORF">CW354_09970</name>
</gene>
<feature type="transmembrane region" description="Helical" evidence="8">
    <location>
        <begin position="274"/>
        <end position="296"/>
    </location>
</feature>
<keyword evidence="4" id="KW-1003">Cell membrane</keyword>
<feature type="transmembrane region" description="Helical" evidence="8">
    <location>
        <begin position="142"/>
        <end position="161"/>
    </location>
</feature>
<keyword evidence="3" id="KW-0813">Transport</keyword>
<name>A0A2S7K8M9_9PROT</name>
<dbReference type="Gene3D" id="1.10.3470.10">
    <property type="entry name" value="ABC transporter involved in vitamin B12 uptake, BtuC"/>
    <property type="match status" value="1"/>
</dbReference>
<keyword evidence="6 8" id="KW-1133">Transmembrane helix</keyword>
<dbReference type="InterPro" id="IPR000522">
    <property type="entry name" value="ABC_transptr_permease_BtuC"/>
</dbReference>
<keyword evidence="10" id="KW-1185">Reference proteome</keyword>
<feature type="transmembrane region" description="Helical" evidence="8">
    <location>
        <begin position="110"/>
        <end position="130"/>
    </location>
</feature>
<comment type="similarity">
    <text evidence="2">Belongs to the binding-protein-dependent transport system permease family. FecCD subfamily.</text>
</comment>
<dbReference type="Proteomes" id="UP000239504">
    <property type="component" value="Unassembled WGS sequence"/>
</dbReference>
<organism evidence="9 10">
    <name type="scientific">Hyphococcus luteus</name>
    <dbReference type="NCBI Taxonomy" id="2058213"/>
    <lineage>
        <taxon>Bacteria</taxon>
        <taxon>Pseudomonadati</taxon>
        <taxon>Pseudomonadota</taxon>
        <taxon>Alphaproteobacteria</taxon>
        <taxon>Parvularculales</taxon>
        <taxon>Parvularculaceae</taxon>
        <taxon>Hyphococcus</taxon>
    </lineage>
</organism>
<keyword evidence="5 8" id="KW-0812">Transmembrane</keyword>
<evidence type="ECO:0000313" key="9">
    <source>
        <dbReference type="EMBL" id="PQA88850.1"/>
    </source>
</evidence>
<dbReference type="PANTHER" id="PTHR30472">
    <property type="entry name" value="FERRIC ENTEROBACTIN TRANSPORT SYSTEM PERMEASE PROTEIN"/>
    <property type="match status" value="1"/>
</dbReference>
<proteinExistence type="inferred from homology"/>
<evidence type="ECO:0000256" key="8">
    <source>
        <dbReference type="SAM" id="Phobius"/>
    </source>
</evidence>
<feature type="transmembrane region" description="Helical" evidence="8">
    <location>
        <begin position="190"/>
        <end position="213"/>
    </location>
</feature>
<sequence>MRALSLNAILAGASVLLVLLSLFIGPAAIAPGDALAALFTDQGAVSAIIREIRLPRALAAFLAGACLGAAGAGLQGLLRNPLADPGVLGVSAAAALGAVIAIYFNLAALAFWAAPMMAILFALGATAALYALGAGRVTTARLILIGVGLSSFCGALISLAMNLSPNPFALSDLINWLFGTVANRSFHDLALAAPFALLGFIMIVASAPGLLALTLGEETADSLGADLKRTRALVIIGAAFLVGASVATAGAIGFVGIVAPHLVRAFAGQNPARLLLPSALMGGVMLAGADIVIRLLPFDQELKLGVAAALIGAPGFVWVAATTKRIAS</sequence>
<evidence type="ECO:0000256" key="2">
    <source>
        <dbReference type="ARBA" id="ARBA00007935"/>
    </source>
</evidence>
<evidence type="ECO:0000256" key="6">
    <source>
        <dbReference type="ARBA" id="ARBA00022989"/>
    </source>
</evidence>
<comment type="caution">
    <text evidence="9">The sequence shown here is derived from an EMBL/GenBank/DDBJ whole genome shotgun (WGS) entry which is preliminary data.</text>
</comment>
<protein>
    <submittedName>
        <fullName evidence="9">ABC transporter permease</fullName>
    </submittedName>
</protein>
<evidence type="ECO:0000313" key="10">
    <source>
        <dbReference type="Proteomes" id="UP000239504"/>
    </source>
</evidence>
<evidence type="ECO:0000256" key="1">
    <source>
        <dbReference type="ARBA" id="ARBA00004651"/>
    </source>
</evidence>
<evidence type="ECO:0000256" key="3">
    <source>
        <dbReference type="ARBA" id="ARBA00022448"/>
    </source>
</evidence>
<evidence type="ECO:0000256" key="4">
    <source>
        <dbReference type="ARBA" id="ARBA00022475"/>
    </source>
</evidence>
<dbReference type="EMBL" id="PJCH01000005">
    <property type="protein sequence ID" value="PQA88850.1"/>
    <property type="molecule type" value="Genomic_DNA"/>
</dbReference>
<dbReference type="Pfam" id="PF01032">
    <property type="entry name" value="FecCD"/>
    <property type="match status" value="1"/>
</dbReference>
<evidence type="ECO:0000256" key="5">
    <source>
        <dbReference type="ARBA" id="ARBA00022692"/>
    </source>
</evidence>
<dbReference type="PANTHER" id="PTHR30472:SF25">
    <property type="entry name" value="ABC TRANSPORTER PERMEASE PROTEIN MJ0876-RELATED"/>
    <property type="match status" value="1"/>
</dbReference>
<dbReference type="InterPro" id="IPR037294">
    <property type="entry name" value="ABC_BtuC-like"/>
</dbReference>
<feature type="transmembrane region" description="Helical" evidence="8">
    <location>
        <begin position="302"/>
        <end position="321"/>
    </location>
</feature>
<dbReference type="OrthoDB" id="9811975at2"/>
<feature type="transmembrane region" description="Helical" evidence="8">
    <location>
        <begin position="52"/>
        <end position="74"/>
    </location>
</feature>
<dbReference type="CDD" id="cd06550">
    <property type="entry name" value="TM_ABC_iron-siderophores_like"/>
    <property type="match status" value="1"/>
</dbReference>
<evidence type="ECO:0000256" key="7">
    <source>
        <dbReference type="ARBA" id="ARBA00023136"/>
    </source>
</evidence>
<keyword evidence="7 8" id="KW-0472">Membrane</keyword>
<dbReference type="AlphaFoldDB" id="A0A2S7K8M9"/>
<reference evidence="9 10" key="1">
    <citation type="submission" date="2017-12" db="EMBL/GenBank/DDBJ databases">
        <authorList>
            <person name="Hurst M.R.H."/>
        </authorList>
    </citation>
    <scope>NUCLEOTIDE SEQUENCE [LARGE SCALE GENOMIC DNA]</scope>
    <source>
        <strain evidence="9 10">SY-3-19</strain>
    </source>
</reference>
<dbReference type="SUPFAM" id="SSF81345">
    <property type="entry name" value="ABC transporter involved in vitamin B12 uptake, BtuC"/>
    <property type="match status" value="1"/>
</dbReference>